<dbReference type="SUPFAM" id="SSF81995">
    <property type="entry name" value="beta-sandwich domain of Sec23/24"/>
    <property type="match status" value="1"/>
</dbReference>
<keyword evidence="2" id="KW-1133">Transmembrane helix</keyword>
<keyword evidence="4" id="KW-1185">Reference proteome</keyword>
<name>A0A1R1SHV1_9ACTN</name>
<evidence type="ECO:0000256" key="1">
    <source>
        <dbReference type="SAM" id="MobiDB-lite"/>
    </source>
</evidence>
<protein>
    <submittedName>
        <fullName evidence="3">Uncharacterized protein</fullName>
    </submittedName>
</protein>
<feature type="region of interest" description="Disordered" evidence="1">
    <location>
        <begin position="1"/>
        <end position="57"/>
    </location>
</feature>
<sequence length="269" mass="28166">MPDPYGQGGGPYAAPQPQPQPQPQPPQPGYGYPQQPQMPPGYPPGMPPAPPSGGGKGKTTGLVIGAVVVVAAIVGGVLLFRGASDDGGLTDDGKDYRLTVPSTVLGEYTSDSGDSTAQQLDSEEAQEFGLTSGMGVKVEWATPNDAKKIQMMGVYGTVPDPEKSVDAFFTNLKKKSETVGGEDSDALVVGSPERKSPAGLENAVMKCQAIRAKEEPSPDEPNTLALCVWADYDTVVLVAPQEGTRDLTLDESAQIATALRKEVRVEVPK</sequence>
<dbReference type="EMBL" id="ASQP01000262">
    <property type="protein sequence ID" value="OMI37837.1"/>
    <property type="molecule type" value="Genomic_DNA"/>
</dbReference>
<comment type="caution">
    <text evidence="3">The sequence shown here is derived from an EMBL/GenBank/DDBJ whole genome shotgun (WGS) entry which is preliminary data.</text>
</comment>
<feature type="compositionally biased region" description="Pro residues" evidence="1">
    <location>
        <begin position="36"/>
        <end position="51"/>
    </location>
</feature>
<keyword evidence="2" id="KW-0812">Transmembrane</keyword>
<dbReference type="Proteomes" id="UP000186168">
    <property type="component" value="Unassembled WGS sequence"/>
</dbReference>
<feature type="compositionally biased region" description="Gly residues" evidence="1">
    <location>
        <begin position="1"/>
        <end position="11"/>
    </location>
</feature>
<keyword evidence="2" id="KW-0472">Membrane</keyword>
<feature type="transmembrane region" description="Helical" evidence="2">
    <location>
        <begin position="60"/>
        <end position="80"/>
    </location>
</feature>
<organism evidence="3 4">
    <name type="scientific">Streptomyces sparsogenes DSM 40356</name>
    <dbReference type="NCBI Taxonomy" id="1331668"/>
    <lineage>
        <taxon>Bacteria</taxon>
        <taxon>Bacillati</taxon>
        <taxon>Actinomycetota</taxon>
        <taxon>Actinomycetes</taxon>
        <taxon>Kitasatosporales</taxon>
        <taxon>Streptomycetaceae</taxon>
        <taxon>Streptomyces</taxon>
    </lineage>
</organism>
<feature type="compositionally biased region" description="Pro residues" evidence="1">
    <location>
        <begin position="14"/>
        <end position="28"/>
    </location>
</feature>
<evidence type="ECO:0000313" key="3">
    <source>
        <dbReference type="EMBL" id="OMI37837.1"/>
    </source>
</evidence>
<dbReference type="AlphaFoldDB" id="A0A1R1SHV1"/>
<gene>
    <name evidence="3" type="ORF">SPAR_19133</name>
</gene>
<proteinExistence type="predicted"/>
<evidence type="ECO:0000256" key="2">
    <source>
        <dbReference type="SAM" id="Phobius"/>
    </source>
</evidence>
<dbReference type="STRING" id="67365.GCA_001704635_03581"/>
<reference evidence="3 4" key="1">
    <citation type="submission" date="2013-05" db="EMBL/GenBank/DDBJ databases">
        <title>Genome sequence of Streptomyces sparsogenes DSM 40356.</title>
        <authorList>
            <person name="Coyne S."/>
            <person name="Seebeck F.P."/>
        </authorList>
    </citation>
    <scope>NUCLEOTIDE SEQUENCE [LARGE SCALE GENOMIC DNA]</scope>
    <source>
        <strain evidence="3 4">DSM 40356</strain>
    </source>
</reference>
<evidence type="ECO:0000313" key="4">
    <source>
        <dbReference type="Proteomes" id="UP000186168"/>
    </source>
</evidence>
<accession>A0A1R1SHV1</accession>